<evidence type="ECO:0000313" key="2">
    <source>
        <dbReference type="EMBL" id="CBY12542.1"/>
    </source>
</evidence>
<accession>E4XRZ4</accession>
<keyword evidence="3" id="KW-1185">Reference proteome</keyword>
<gene>
    <name evidence="2" type="ORF">GSOID_T00001941001</name>
</gene>
<evidence type="ECO:0000313" key="3">
    <source>
        <dbReference type="Proteomes" id="UP000001307"/>
    </source>
</evidence>
<name>E4XRZ4_OIKDI</name>
<evidence type="ECO:0000256" key="1">
    <source>
        <dbReference type="SAM" id="MobiDB-lite"/>
    </source>
</evidence>
<dbReference type="InParanoid" id="E4XRZ4"/>
<protein>
    <submittedName>
        <fullName evidence="2">Uncharacterized protein</fullName>
    </submittedName>
</protein>
<organism evidence="2">
    <name type="scientific">Oikopleura dioica</name>
    <name type="common">Tunicate</name>
    <dbReference type="NCBI Taxonomy" id="34765"/>
    <lineage>
        <taxon>Eukaryota</taxon>
        <taxon>Metazoa</taxon>
        <taxon>Chordata</taxon>
        <taxon>Tunicata</taxon>
        <taxon>Appendicularia</taxon>
        <taxon>Copelata</taxon>
        <taxon>Oikopleuridae</taxon>
        <taxon>Oikopleura</taxon>
    </lineage>
</organism>
<sequence>MSHRYTLSYRRATLGDAARTSEDSTFQEHVCGVFPPGTSHADKVAYWKTQGEEELRLLERNASSLRSRPASPDLGTEDSPFTAEHRIYAPKQPLTAVVSKFGPPDQWCYYQNGDEMRARSTNYLRFGLAFYFVRIAEKINAITANVISPNLHRDTMGRFQLISQLYKEDYPVIFKKIKNGVEGAINCLDYGSPHFRGDLLRGHGGNFKDQDFCMGFLAMMGAHPTPSKFPGGEPQPTRGYDVILRSTTLERIFPKRADRDNCRWFMGVTSTDALGSQTILSLQDFFFQAAHLCILPKREVQVHVITAYNSGRCVGTMILTARTKKLVLKPGENFISSENYKLKSSQETANRGPISSSTGAYKPTPQSVTAQWRTTAEAQQLYEVLAEKDLSLLEVKNRMIAAHRAQPPTDTAARSQLAQYFSTKLENLLARKVTENPSFMAAFRAHQELLKELAKAASEGKLSSNQLRAAGSQNLSRTEAGKRVRQSFEELELQRARVNLDRQSPAALDEAALRTTMRVMGFQWTRPGNFQVWTVLAKRTDLFMGCSTCHGRLNVTKGACPCLRAWMRQRRCARDEYYNPVSFAYEGCGECKFDLFAEMPFCGCMDSTLHHLDQGREQKPCILCYSNEMCNCPLVTDIYNVKIDKNRPVAPIDDLTMVTNPDFGSSRGTDEPPSYQELSSGEVDELALTPATADTWASCGKLPGHLPHLHVRYPRHSRLVDLGYSNPPPLAEDSPGRQHVDEKLRLAFERSEIVSDRTSAPEFFPSTTAEQVTGFAHKETDFQLRDEDQSKEPKDLDQRARKELDMVDNTEEVEGLTAIPRHCYPFDARSQGKIINGIPQHYELPLDGDQPDFSPSNYTLYNTPLASSGIKLTNPKVIRARYLAKNSKGKYYNPVGTCYKVLKDTCGIQRISLPHGVSTPRLQAPTGEEVYNECLNVTYVDEADGKKKTGNRTALSIYSMQKMEGTDVPDGCDRSWLYTLSLGDSHGSAQEEFLFTVVGMLNYFSRQWEEKEGSDGQRYLRITLPGRDHGSFALSVGGIRPDIDNFWKTKIAGRSCISILCGAGTITRTASALAEEASEEPAAAFDAMMTREQPVLIQDTTPGAGPESRRLDKAYRVPSPVGLWRKIPQKSELPGTWQKTLWKGFGFEFSDAKDGLRGHRVLMTMGKEINLQKFQCLQGLCYWIMVKYPYLQENLVRFCAKYDLLRRDLAFRGSRFSIAFMPPTWCEYMDNLKIFFGDSWEQHFEELLFRLQCDFNDGWLEGSKDGPLVKEFLHKDGDPEIEESEELGRINELGQYVAMAEELELKTNWPTSTCSLPDFGHYWATGSTADRPQASTKPVTTREFLHNETL</sequence>
<dbReference type="EMBL" id="FN653127">
    <property type="protein sequence ID" value="CBY12542.1"/>
    <property type="molecule type" value="Genomic_DNA"/>
</dbReference>
<reference evidence="2" key="1">
    <citation type="journal article" date="2010" name="Science">
        <title>Plasticity of animal genome architecture unmasked by rapid evolution of a pelagic tunicate.</title>
        <authorList>
            <person name="Denoeud F."/>
            <person name="Henriet S."/>
            <person name="Mungpakdee S."/>
            <person name="Aury J.M."/>
            <person name="Da Silva C."/>
            <person name="Brinkmann H."/>
            <person name="Mikhaleva J."/>
            <person name="Olsen L.C."/>
            <person name="Jubin C."/>
            <person name="Canestro C."/>
            <person name="Bouquet J.M."/>
            <person name="Danks G."/>
            <person name="Poulain J."/>
            <person name="Campsteijn C."/>
            <person name="Adamski M."/>
            <person name="Cross I."/>
            <person name="Yadetie F."/>
            <person name="Muffato M."/>
            <person name="Louis A."/>
            <person name="Butcher S."/>
            <person name="Tsagkogeorga G."/>
            <person name="Konrad A."/>
            <person name="Singh S."/>
            <person name="Jensen M.F."/>
            <person name="Cong E.H."/>
            <person name="Eikeseth-Otteraa H."/>
            <person name="Noel B."/>
            <person name="Anthouard V."/>
            <person name="Porcel B.M."/>
            <person name="Kachouri-Lafond R."/>
            <person name="Nishino A."/>
            <person name="Ugolini M."/>
            <person name="Chourrout P."/>
            <person name="Nishida H."/>
            <person name="Aasland R."/>
            <person name="Huzurbazar S."/>
            <person name="Westhof E."/>
            <person name="Delsuc F."/>
            <person name="Lehrach H."/>
            <person name="Reinhardt R."/>
            <person name="Weissenbach J."/>
            <person name="Roy S.W."/>
            <person name="Artiguenave F."/>
            <person name="Postlethwait J.H."/>
            <person name="Manak J.R."/>
            <person name="Thompson E.M."/>
            <person name="Jaillon O."/>
            <person name="Du Pasquier L."/>
            <person name="Boudinot P."/>
            <person name="Liberles D.A."/>
            <person name="Volff J.N."/>
            <person name="Philippe H."/>
            <person name="Lenhard B."/>
            <person name="Roest Crollius H."/>
            <person name="Wincker P."/>
            <person name="Chourrout D."/>
        </authorList>
    </citation>
    <scope>NUCLEOTIDE SEQUENCE [LARGE SCALE GENOMIC DNA]</scope>
</reference>
<feature type="region of interest" description="Disordered" evidence="1">
    <location>
        <begin position="345"/>
        <end position="366"/>
    </location>
</feature>
<proteinExistence type="predicted"/>
<dbReference type="Proteomes" id="UP000001307">
    <property type="component" value="Unassembled WGS sequence"/>
</dbReference>